<dbReference type="SUPFAM" id="SSF56784">
    <property type="entry name" value="HAD-like"/>
    <property type="match status" value="1"/>
</dbReference>
<dbReference type="SFLD" id="SFLDG01129">
    <property type="entry name" value="C1.5:_HAD__Beta-PGM__Phosphata"/>
    <property type="match status" value="1"/>
</dbReference>
<dbReference type="Gene3D" id="1.10.150.240">
    <property type="entry name" value="Putative phosphatase, domain 2"/>
    <property type="match status" value="1"/>
</dbReference>
<dbReference type="NCBIfam" id="TIGR01509">
    <property type="entry name" value="HAD-SF-IA-v3"/>
    <property type="match status" value="1"/>
</dbReference>
<dbReference type="GO" id="GO:0016787">
    <property type="term" value="F:hydrolase activity"/>
    <property type="evidence" value="ECO:0007669"/>
    <property type="project" value="UniProtKB-KW"/>
</dbReference>
<name>F2K2F8_MARM1</name>
<dbReference type="HOGENOM" id="CLU_045011_9_5_6"/>
<evidence type="ECO:0000313" key="2">
    <source>
        <dbReference type="Proteomes" id="UP000001062"/>
    </source>
</evidence>
<dbReference type="AlphaFoldDB" id="F2K2F8"/>
<dbReference type="InterPro" id="IPR036412">
    <property type="entry name" value="HAD-like_sf"/>
</dbReference>
<reference evidence="1 2" key="1">
    <citation type="journal article" date="2012" name="Stand. Genomic Sci.">
        <title>Complete genome sequence of the melanogenic marine bacterium Marinomonas mediterranea type strain (MMB-1(T)).</title>
        <authorList>
            <person name="Lucas-Elio P."/>
            <person name="Goodwin L."/>
            <person name="Woyke T."/>
            <person name="Pitluck S."/>
            <person name="Nolan M."/>
            <person name="Kyrpides N.C."/>
            <person name="Detter J.C."/>
            <person name="Copeland A."/>
            <person name="Teshima H."/>
            <person name="Bruce D."/>
            <person name="Detter C."/>
            <person name="Tapia R."/>
            <person name="Han S."/>
            <person name="Land M.L."/>
            <person name="Ivanova N."/>
            <person name="Mikhailova N."/>
            <person name="Johnston A.W."/>
            <person name="Sanchez-Amat A."/>
        </authorList>
    </citation>
    <scope>NUCLEOTIDE SEQUENCE [LARGE SCALE GENOMIC DNA]</scope>
    <source>
        <strain evidence="2">ATCC 700492 / JCM 21426 / NBRC 103028 / MMB-1</strain>
    </source>
</reference>
<dbReference type="Proteomes" id="UP000001062">
    <property type="component" value="Chromosome"/>
</dbReference>
<dbReference type="InterPro" id="IPR006439">
    <property type="entry name" value="HAD-SF_hydro_IA"/>
</dbReference>
<evidence type="ECO:0000313" key="1">
    <source>
        <dbReference type="EMBL" id="ADZ92338.1"/>
    </source>
</evidence>
<organism evidence="1 2">
    <name type="scientific">Marinomonas mediterranea (strain ATCC 700492 / JCM 21426 / NBRC 103028 / MMB-1)</name>
    <dbReference type="NCBI Taxonomy" id="717774"/>
    <lineage>
        <taxon>Bacteria</taxon>
        <taxon>Pseudomonadati</taxon>
        <taxon>Pseudomonadota</taxon>
        <taxon>Gammaproteobacteria</taxon>
        <taxon>Oceanospirillales</taxon>
        <taxon>Oceanospirillaceae</taxon>
        <taxon>Marinomonas</taxon>
    </lineage>
</organism>
<dbReference type="InterPro" id="IPR023198">
    <property type="entry name" value="PGP-like_dom2"/>
</dbReference>
<gene>
    <name evidence="1" type="ordered locus">Marme_3119</name>
</gene>
<dbReference type="eggNOG" id="COG1011">
    <property type="taxonomic scope" value="Bacteria"/>
</dbReference>
<sequence>MHQIKVVLFDLGNVLVDLGDKSRIASFLNTDDTLEVIWRKWLTSEAVAKFDSGKIGLDEFVNQLMNEVGHHGDKSQFKEAFVAWPNGLFDGAIELVKAVPSHFHKAILSNTNAAHWGRLMDEMGLSSQFDSYFASHQMGLVKPDRSSYLHVIDALNVLPQEILFMDDNKLNIDAAQGLGINAFLVRGVQEAKRCLQDNNILS</sequence>
<keyword evidence="1" id="KW-0378">Hydrolase</keyword>
<dbReference type="PRINTS" id="PR00413">
    <property type="entry name" value="HADHALOGNASE"/>
</dbReference>
<proteinExistence type="predicted"/>
<dbReference type="EMBL" id="CP002583">
    <property type="protein sequence ID" value="ADZ92338.1"/>
    <property type="molecule type" value="Genomic_DNA"/>
</dbReference>
<protein>
    <submittedName>
        <fullName evidence="1">HAD-superfamily hydrolase, subfamily IA, variant 3</fullName>
    </submittedName>
</protein>
<accession>F2K2F8</accession>
<dbReference type="Gene3D" id="3.40.50.1000">
    <property type="entry name" value="HAD superfamily/HAD-like"/>
    <property type="match status" value="1"/>
</dbReference>
<dbReference type="CDD" id="cd02603">
    <property type="entry name" value="HAD_sEH-N_like"/>
    <property type="match status" value="1"/>
</dbReference>
<dbReference type="OrthoDB" id="9797415at2"/>
<keyword evidence="2" id="KW-1185">Reference proteome</keyword>
<dbReference type="SFLD" id="SFLDS00003">
    <property type="entry name" value="Haloacid_Dehalogenase"/>
    <property type="match status" value="1"/>
</dbReference>
<dbReference type="RefSeq" id="WP_013662240.1">
    <property type="nucleotide sequence ID" value="NC_015276.1"/>
</dbReference>
<dbReference type="STRING" id="717774.Marme_3119"/>
<dbReference type="KEGG" id="mme:Marme_3119"/>
<dbReference type="PANTHER" id="PTHR43611:SF3">
    <property type="entry name" value="FLAVIN MONONUCLEOTIDE HYDROLASE 1, CHLOROPLATIC"/>
    <property type="match status" value="1"/>
</dbReference>
<dbReference type="InterPro" id="IPR023214">
    <property type="entry name" value="HAD_sf"/>
</dbReference>
<dbReference type="PANTHER" id="PTHR43611">
    <property type="entry name" value="ALPHA-D-GLUCOSE 1-PHOSPHATE PHOSPHATASE"/>
    <property type="match status" value="1"/>
</dbReference>
<dbReference type="Pfam" id="PF00702">
    <property type="entry name" value="Hydrolase"/>
    <property type="match status" value="1"/>
</dbReference>
<dbReference type="PATRIC" id="fig|717774.3.peg.3209"/>